<organism evidence="1">
    <name type="scientific">uncultured Sphingomonas sp</name>
    <dbReference type="NCBI Taxonomy" id="158754"/>
    <lineage>
        <taxon>Bacteria</taxon>
        <taxon>Pseudomonadati</taxon>
        <taxon>Pseudomonadota</taxon>
        <taxon>Alphaproteobacteria</taxon>
        <taxon>Sphingomonadales</taxon>
        <taxon>Sphingomonadaceae</taxon>
        <taxon>Sphingomonas</taxon>
        <taxon>environmental samples</taxon>
    </lineage>
</organism>
<protein>
    <submittedName>
        <fullName evidence="1">Uncharacterized protein</fullName>
    </submittedName>
</protein>
<dbReference type="EMBL" id="CADCWA010000014">
    <property type="protein sequence ID" value="CAA9499216.1"/>
    <property type="molecule type" value="Genomic_DNA"/>
</dbReference>
<name>A0A6J4SHM5_9SPHN</name>
<dbReference type="AlphaFoldDB" id="A0A6J4SHM5"/>
<proteinExistence type="predicted"/>
<reference evidence="1" key="1">
    <citation type="submission" date="2020-02" db="EMBL/GenBank/DDBJ databases">
        <authorList>
            <person name="Meier V. D."/>
        </authorList>
    </citation>
    <scope>NUCLEOTIDE SEQUENCE</scope>
    <source>
        <strain evidence="1">AVDCRST_MAG31</strain>
    </source>
</reference>
<evidence type="ECO:0000313" key="1">
    <source>
        <dbReference type="EMBL" id="CAA9499216.1"/>
    </source>
</evidence>
<feature type="non-terminal residue" evidence="1">
    <location>
        <position position="1"/>
    </location>
</feature>
<sequence>GSWCGPTRKRRVCSTMYPGAGRVQSRTRTACEAGSLPPQRWSI</sequence>
<accession>A0A6J4SHM5</accession>
<gene>
    <name evidence="1" type="ORF">AVDCRST_MAG31-265</name>
</gene>
<feature type="non-terminal residue" evidence="1">
    <location>
        <position position="43"/>
    </location>
</feature>